<proteinExistence type="predicted"/>
<organism evidence="1">
    <name type="scientific">marine sediment metagenome</name>
    <dbReference type="NCBI Taxonomy" id="412755"/>
    <lineage>
        <taxon>unclassified sequences</taxon>
        <taxon>metagenomes</taxon>
        <taxon>ecological metagenomes</taxon>
    </lineage>
</organism>
<accession>A0A0F8YMA9</accession>
<name>A0A0F8YMA9_9ZZZZ</name>
<comment type="caution">
    <text evidence="1">The sequence shown here is derived from an EMBL/GenBank/DDBJ whole genome shotgun (WGS) entry which is preliminary data.</text>
</comment>
<sequence>MTKEIEFAIWYDANEHLDPINSCGESIKDALDAICAKNKVGHGEISYEILKPGDDRVPPVPRWLETTNGVIPRLLVATAKTSSYIYQGPMGIVGDLDKKDIARLRVIVQRVHQKFHPKTTPLTDPECDRIIDQQGMDVVMDQLRSSTVN</sequence>
<dbReference type="AlphaFoldDB" id="A0A0F8YMA9"/>
<gene>
    <name evidence="1" type="ORF">LCGC14_3075700</name>
</gene>
<protein>
    <submittedName>
        <fullName evidence="1">Uncharacterized protein</fullName>
    </submittedName>
</protein>
<reference evidence="1" key="1">
    <citation type="journal article" date="2015" name="Nature">
        <title>Complex archaea that bridge the gap between prokaryotes and eukaryotes.</title>
        <authorList>
            <person name="Spang A."/>
            <person name="Saw J.H."/>
            <person name="Jorgensen S.L."/>
            <person name="Zaremba-Niedzwiedzka K."/>
            <person name="Martijn J."/>
            <person name="Lind A.E."/>
            <person name="van Eijk R."/>
            <person name="Schleper C."/>
            <person name="Guy L."/>
            <person name="Ettema T.J."/>
        </authorList>
    </citation>
    <scope>NUCLEOTIDE SEQUENCE</scope>
</reference>
<evidence type="ECO:0000313" key="1">
    <source>
        <dbReference type="EMBL" id="KKK55324.1"/>
    </source>
</evidence>
<dbReference type="EMBL" id="LAZR01065548">
    <property type="protein sequence ID" value="KKK55324.1"/>
    <property type="molecule type" value="Genomic_DNA"/>
</dbReference>